<evidence type="ECO:0000256" key="3">
    <source>
        <dbReference type="ARBA" id="ARBA00022759"/>
    </source>
</evidence>
<keyword evidence="3 6" id="KW-0255">Endonuclease</keyword>
<keyword evidence="5 6" id="KW-0694">RNA-binding</keyword>
<dbReference type="GO" id="GO:0042781">
    <property type="term" value="F:3'-tRNA processing endoribonuclease activity"/>
    <property type="evidence" value="ECO:0007669"/>
    <property type="project" value="TreeGrafter"/>
</dbReference>
<accession>A0A0G1KFI1</accession>
<comment type="catalytic activity">
    <reaction evidence="6">
        <text>Endonucleolytic cleavage of RNA, removing 5'-extranucleotides from tRNA precursor.</text>
        <dbReference type="EC" id="3.1.26.5"/>
    </reaction>
</comment>
<evidence type="ECO:0000313" key="9">
    <source>
        <dbReference type="Proteomes" id="UP000034032"/>
    </source>
</evidence>
<dbReference type="HAMAP" id="MF_00227">
    <property type="entry name" value="RNase_P"/>
    <property type="match status" value="1"/>
</dbReference>
<keyword evidence="4 6" id="KW-0378">Hydrolase</keyword>
<dbReference type="PANTHER" id="PTHR33992:SF1">
    <property type="entry name" value="RIBONUCLEASE P PROTEIN COMPONENT"/>
    <property type="match status" value="1"/>
</dbReference>
<evidence type="ECO:0000256" key="4">
    <source>
        <dbReference type="ARBA" id="ARBA00022801"/>
    </source>
</evidence>
<dbReference type="InterPro" id="IPR000100">
    <property type="entry name" value="RNase_P"/>
</dbReference>
<protein>
    <recommendedName>
        <fullName evidence="6 7">Ribonuclease P protein component</fullName>
        <shortName evidence="6">RNase P protein</shortName>
        <shortName evidence="6">RNaseP protein</shortName>
        <ecNumber evidence="6 7">3.1.26.5</ecNumber>
    </recommendedName>
    <alternativeName>
        <fullName evidence="6">Protein C5</fullName>
    </alternativeName>
</protein>
<evidence type="ECO:0000256" key="2">
    <source>
        <dbReference type="ARBA" id="ARBA00022722"/>
    </source>
</evidence>
<keyword evidence="2 6" id="KW-0540">Nuclease</keyword>
<dbReference type="Proteomes" id="UP000034032">
    <property type="component" value="Unassembled WGS sequence"/>
</dbReference>
<comment type="function">
    <text evidence="6">RNaseP catalyzes the removal of the 5'-leader sequence from pre-tRNA to produce the mature 5'-terminus. It can also cleave other RNA substrates such as 4.5S RNA. The protein component plays an auxiliary but essential role in vivo by binding to the 5'-leader sequence and broadening the substrate specificity of the ribozyme.</text>
</comment>
<dbReference type="AlphaFoldDB" id="A0A0G1KFI1"/>
<dbReference type="GO" id="GO:0000049">
    <property type="term" value="F:tRNA binding"/>
    <property type="evidence" value="ECO:0007669"/>
    <property type="project" value="UniProtKB-UniRule"/>
</dbReference>
<evidence type="ECO:0000256" key="1">
    <source>
        <dbReference type="ARBA" id="ARBA00022694"/>
    </source>
</evidence>
<evidence type="ECO:0000256" key="6">
    <source>
        <dbReference type="HAMAP-Rule" id="MF_00227"/>
    </source>
</evidence>
<dbReference type="EC" id="3.1.26.5" evidence="6 7"/>
<dbReference type="NCBIfam" id="TIGR00188">
    <property type="entry name" value="rnpA"/>
    <property type="match status" value="1"/>
</dbReference>
<reference evidence="8 9" key="1">
    <citation type="journal article" date="2015" name="Nature">
        <title>rRNA introns, odd ribosomes, and small enigmatic genomes across a large radiation of phyla.</title>
        <authorList>
            <person name="Brown C.T."/>
            <person name="Hug L.A."/>
            <person name="Thomas B.C."/>
            <person name="Sharon I."/>
            <person name="Castelle C.J."/>
            <person name="Singh A."/>
            <person name="Wilkins M.J."/>
            <person name="Williams K.H."/>
            <person name="Banfield J.F."/>
        </authorList>
    </citation>
    <scope>NUCLEOTIDE SEQUENCE [LARGE SCALE GENOMIC DNA]</scope>
</reference>
<dbReference type="InterPro" id="IPR020568">
    <property type="entry name" value="Ribosomal_Su5_D2-typ_SF"/>
</dbReference>
<keyword evidence="1 6" id="KW-0819">tRNA processing</keyword>
<gene>
    <name evidence="6" type="primary">rnpA</name>
    <name evidence="8" type="ORF">UW79_C0009G0017</name>
</gene>
<evidence type="ECO:0000256" key="7">
    <source>
        <dbReference type="NCBIfam" id="TIGR00188"/>
    </source>
</evidence>
<dbReference type="GO" id="GO:0004526">
    <property type="term" value="F:ribonuclease P activity"/>
    <property type="evidence" value="ECO:0007669"/>
    <property type="project" value="UniProtKB-UniRule"/>
</dbReference>
<dbReference type="Gene3D" id="3.30.230.10">
    <property type="match status" value="1"/>
</dbReference>
<proteinExistence type="inferred from homology"/>
<dbReference type="InterPro" id="IPR014721">
    <property type="entry name" value="Ribsml_uS5_D2-typ_fold_subgr"/>
</dbReference>
<dbReference type="SUPFAM" id="SSF54211">
    <property type="entry name" value="Ribosomal protein S5 domain 2-like"/>
    <property type="match status" value="1"/>
</dbReference>
<evidence type="ECO:0000313" key="8">
    <source>
        <dbReference type="EMBL" id="KKT82303.1"/>
    </source>
</evidence>
<dbReference type="GO" id="GO:0030677">
    <property type="term" value="C:ribonuclease P complex"/>
    <property type="evidence" value="ECO:0007669"/>
    <property type="project" value="TreeGrafter"/>
</dbReference>
<comment type="caution">
    <text evidence="8">The sequence shown here is derived from an EMBL/GenBank/DDBJ whole genome shotgun (WGS) entry which is preliminary data.</text>
</comment>
<comment type="subunit">
    <text evidence="6">Consists of a catalytic RNA component (M1 or rnpB) and a protein subunit.</text>
</comment>
<dbReference type="EMBL" id="LCJR01000009">
    <property type="protein sequence ID" value="KKT82303.1"/>
    <property type="molecule type" value="Genomic_DNA"/>
</dbReference>
<dbReference type="PANTHER" id="PTHR33992">
    <property type="entry name" value="RIBONUCLEASE P PROTEIN COMPONENT"/>
    <property type="match status" value="1"/>
</dbReference>
<organism evidence="8 9">
    <name type="scientific">Candidatus Yanofskybacteria bacterium GW2011_GWA2_44_9</name>
    <dbReference type="NCBI Taxonomy" id="1619025"/>
    <lineage>
        <taxon>Bacteria</taxon>
        <taxon>Candidatus Yanofskyibacteriota</taxon>
    </lineage>
</organism>
<dbReference type="Pfam" id="PF00825">
    <property type="entry name" value="Ribonuclease_P"/>
    <property type="match status" value="1"/>
</dbReference>
<comment type="similarity">
    <text evidence="6">Belongs to the RnpA family.</text>
</comment>
<dbReference type="GO" id="GO:0001682">
    <property type="term" value="P:tRNA 5'-leader removal"/>
    <property type="evidence" value="ECO:0007669"/>
    <property type="project" value="UniProtKB-UniRule"/>
</dbReference>
<name>A0A0G1KFI1_9BACT</name>
<evidence type="ECO:0000256" key="5">
    <source>
        <dbReference type="ARBA" id="ARBA00022884"/>
    </source>
</evidence>
<sequence>MALSKQYRLKKDREFKSVFKNGKAFEANFLFIRIKPNGLKVSRFGIAAPSKIFKKAAARNAVKRTVTEALMADMDRIMPGYDVVVGFRKPPVEGSLIKNELLGILKKTKLI</sequence>